<dbReference type="Gramene" id="LPERR12G03020.1">
    <property type="protein sequence ID" value="LPERR12G03020.1"/>
    <property type="gene ID" value="LPERR12G03020"/>
</dbReference>
<feature type="domain" description="KIB1-4 beta-propeller" evidence="1">
    <location>
        <begin position="178"/>
        <end position="287"/>
    </location>
</feature>
<sequence length="320" mass="36433">MAARSQHHVHGVQRVESWRFAVLSDSDDDEIGVVFEFKILANNFLEKSGLTASNKICLLDYFHGSPSSHRRRLGWLVTAGDRASQPSHISLPSITTIQHVSPLYHDAGNLNKYETFYYDGRMRHGYVGHTHGHGGVLLPGSKPSSLPTHREVILRSCSSIIRGISYPSRDPVTTTASSGDIKWCLIAYYNFYIVNTLEGDLLQLVRIADYNELRTTSFEGYKIDYEKQCIEPIADLGECAIFVGTNYTTCLSIKDYPQLLPNHIYFDDDNEYWLYRKHLRRDVGVYDFENDCVSDVVPPQPWLNWPPPIWITPGFTKVAK</sequence>
<reference evidence="2 3" key="1">
    <citation type="submission" date="2012-08" db="EMBL/GenBank/DDBJ databases">
        <title>Oryza genome evolution.</title>
        <authorList>
            <person name="Wing R.A."/>
        </authorList>
    </citation>
    <scope>NUCLEOTIDE SEQUENCE</scope>
</reference>
<proteinExistence type="predicted"/>
<reference evidence="2" key="3">
    <citation type="submission" date="2015-04" db="UniProtKB">
        <authorList>
            <consortium name="EnsemblPlants"/>
        </authorList>
    </citation>
    <scope>IDENTIFICATION</scope>
</reference>
<name>A0A0D9XWZ4_9ORYZ</name>
<dbReference type="AlphaFoldDB" id="A0A0D9XWZ4"/>
<organism evidence="2 3">
    <name type="scientific">Leersia perrieri</name>
    <dbReference type="NCBI Taxonomy" id="77586"/>
    <lineage>
        <taxon>Eukaryota</taxon>
        <taxon>Viridiplantae</taxon>
        <taxon>Streptophyta</taxon>
        <taxon>Embryophyta</taxon>
        <taxon>Tracheophyta</taxon>
        <taxon>Spermatophyta</taxon>
        <taxon>Magnoliopsida</taxon>
        <taxon>Liliopsida</taxon>
        <taxon>Poales</taxon>
        <taxon>Poaceae</taxon>
        <taxon>BOP clade</taxon>
        <taxon>Oryzoideae</taxon>
        <taxon>Oryzeae</taxon>
        <taxon>Oryzinae</taxon>
        <taxon>Leersia</taxon>
    </lineage>
</organism>
<evidence type="ECO:0000313" key="3">
    <source>
        <dbReference type="Proteomes" id="UP000032180"/>
    </source>
</evidence>
<reference evidence="3" key="2">
    <citation type="submission" date="2013-12" db="EMBL/GenBank/DDBJ databases">
        <authorList>
            <person name="Yu Y."/>
            <person name="Lee S."/>
            <person name="de Baynast K."/>
            <person name="Wissotski M."/>
            <person name="Liu L."/>
            <person name="Talag J."/>
            <person name="Goicoechea J."/>
            <person name="Angelova A."/>
            <person name="Jetty R."/>
            <person name="Kudrna D."/>
            <person name="Golser W."/>
            <person name="Rivera L."/>
            <person name="Zhang J."/>
            <person name="Wing R."/>
        </authorList>
    </citation>
    <scope>NUCLEOTIDE SEQUENCE</scope>
</reference>
<dbReference type="HOGENOM" id="CLU_019286_13_2_1"/>
<dbReference type="PANTHER" id="PTHR44586">
    <property type="entry name" value="F-BOX DOMAIN CONTAINING PROTEIN, EXPRESSED"/>
    <property type="match status" value="1"/>
</dbReference>
<dbReference type="PANTHER" id="PTHR44586:SF10">
    <property type="entry name" value="DUF295 DOMAIN-CONTAINING PROTEIN"/>
    <property type="match status" value="1"/>
</dbReference>
<evidence type="ECO:0000259" key="1">
    <source>
        <dbReference type="Pfam" id="PF03478"/>
    </source>
</evidence>
<dbReference type="eggNOG" id="ENOG502S4JC">
    <property type="taxonomic scope" value="Eukaryota"/>
</dbReference>
<protein>
    <recommendedName>
        <fullName evidence="1">KIB1-4 beta-propeller domain-containing protein</fullName>
    </recommendedName>
</protein>
<dbReference type="Pfam" id="PF03478">
    <property type="entry name" value="Beta-prop_KIB1-4"/>
    <property type="match status" value="1"/>
</dbReference>
<dbReference type="STRING" id="77586.A0A0D9XWZ4"/>
<dbReference type="EnsemblPlants" id="LPERR12G03020.1">
    <property type="protein sequence ID" value="LPERR12G03020.1"/>
    <property type="gene ID" value="LPERR12G03020"/>
</dbReference>
<accession>A0A0D9XWZ4</accession>
<dbReference type="InterPro" id="IPR005174">
    <property type="entry name" value="KIB1-4_b-propeller"/>
</dbReference>
<keyword evidence="3" id="KW-1185">Reference proteome</keyword>
<dbReference type="Proteomes" id="UP000032180">
    <property type="component" value="Chromosome 12"/>
</dbReference>
<evidence type="ECO:0000313" key="2">
    <source>
        <dbReference type="EnsemblPlants" id="LPERR12G03020.1"/>
    </source>
</evidence>